<reference evidence="3 4" key="1">
    <citation type="submission" date="2019-09" db="EMBL/GenBank/DDBJ databases">
        <authorList>
            <person name="Park J.-S."/>
            <person name="Choi H.-J."/>
        </authorList>
    </citation>
    <scope>NUCLEOTIDE SEQUENCE [LARGE SCALE GENOMIC DNA]</scope>
    <source>
        <strain evidence="3 4">176SS1-4</strain>
    </source>
</reference>
<organism evidence="3 4">
    <name type="scientific">Histidinibacterium aquaticum</name>
    <dbReference type="NCBI Taxonomy" id="2613962"/>
    <lineage>
        <taxon>Bacteria</taxon>
        <taxon>Pseudomonadati</taxon>
        <taxon>Pseudomonadota</taxon>
        <taxon>Alphaproteobacteria</taxon>
        <taxon>Rhodobacterales</taxon>
        <taxon>Paracoccaceae</taxon>
        <taxon>Histidinibacterium</taxon>
    </lineage>
</organism>
<dbReference type="InterPro" id="IPR011050">
    <property type="entry name" value="Pectin_lyase_fold/virulence"/>
</dbReference>
<accession>A0A5J5GQP1</accession>
<gene>
    <name evidence="3" type="ORF">F3S47_01760</name>
</gene>
<protein>
    <submittedName>
        <fullName evidence="3">Right-handed parallel beta-helix repeat-containing protein</fullName>
    </submittedName>
</protein>
<dbReference type="Pfam" id="PF05048">
    <property type="entry name" value="NosD"/>
    <property type="match status" value="1"/>
</dbReference>
<name>A0A5J5GQP1_9RHOB</name>
<comment type="caution">
    <text evidence="3">The sequence shown here is derived from an EMBL/GenBank/DDBJ whole genome shotgun (WGS) entry which is preliminary data.</text>
</comment>
<evidence type="ECO:0000259" key="2">
    <source>
        <dbReference type="Pfam" id="PF05048"/>
    </source>
</evidence>
<sequence>MPGPARAEPGQNSYDVTRWPGGDASEDIGAVINAIIADIKTRQQARDAGDGGKPGGVIFIPPGDYRLRTQVVIDISYLRIVGAGHGFTSSSIRFNTPPEELSNWHEIWPGGSRIVVDLAAREEAAFLVRREGNPRISSVEFADFCIDGLHFEARETGGADAENSYLNGKTGIHVVSANDSFRITGMGLIYLEHGLKIDDADALSVDNNFIAECGNCIELRGMGQASRIANNLIGAGYRGHSIYAENHGGLLISGNNVFPRGKSSVHLSGVVRSSVTSNRFHSFYPGMLVLSDGASENLVSANHFLRDREPWAPMLGYDNGLDDLFGLVRIEGSNNSIIANHISQSLPPEAITPDGATSIAIRVATGAGNYIANNNVVGTVAGSSSDEAPNSACFATQVGALLSAGDAAPLDMRTVLIDEASAGNTVLFSGSDAEVEMDRSRNAFFATPVPAAGVTP</sequence>
<dbReference type="Gene3D" id="2.160.20.10">
    <property type="entry name" value="Single-stranded right-handed beta-helix, Pectin lyase-like"/>
    <property type="match status" value="1"/>
</dbReference>
<evidence type="ECO:0000313" key="3">
    <source>
        <dbReference type="EMBL" id="KAA9010699.1"/>
    </source>
</evidence>
<dbReference type="EMBL" id="VYQE01000001">
    <property type="protein sequence ID" value="KAA9010699.1"/>
    <property type="molecule type" value="Genomic_DNA"/>
</dbReference>
<keyword evidence="4" id="KW-1185">Reference proteome</keyword>
<evidence type="ECO:0000313" key="4">
    <source>
        <dbReference type="Proteomes" id="UP000326554"/>
    </source>
</evidence>
<dbReference type="CDD" id="cd21111">
    <property type="entry name" value="IFTase"/>
    <property type="match status" value="1"/>
</dbReference>
<evidence type="ECO:0000256" key="1">
    <source>
        <dbReference type="SAM" id="MobiDB-lite"/>
    </source>
</evidence>
<dbReference type="InterPro" id="IPR007742">
    <property type="entry name" value="NosD_dom"/>
</dbReference>
<feature type="domain" description="Periplasmic copper-binding protein NosD beta helix" evidence="2">
    <location>
        <begin position="163"/>
        <end position="308"/>
    </location>
</feature>
<dbReference type="InterPro" id="IPR012334">
    <property type="entry name" value="Pectin_lyas_fold"/>
</dbReference>
<dbReference type="AlphaFoldDB" id="A0A5J5GQP1"/>
<proteinExistence type="predicted"/>
<dbReference type="Proteomes" id="UP000326554">
    <property type="component" value="Unassembled WGS sequence"/>
</dbReference>
<feature type="region of interest" description="Disordered" evidence="1">
    <location>
        <begin position="1"/>
        <end position="20"/>
    </location>
</feature>
<dbReference type="SUPFAM" id="SSF51126">
    <property type="entry name" value="Pectin lyase-like"/>
    <property type="match status" value="1"/>
</dbReference>